<name>A0A382H8X4_9ZZZZ</name>
<gene>
    <name evidence="2" type="ORF">METZ01_LOCUS236610</name>
</gene>
<evidence type="ECO:0000313" key="2">
    <source>
        <dbReference type="EMBL" id="SVB83756.1"/>
    </source>
</evidence>
<feature type="region of interest" description="Disordered" evidence="1">
    <location>
        <begin position="1"/>
        <end position="30"/>
    </location>
</feature>
<sequence length="30" mass="2906">MGEDALAEISSSQKAGEAKVTSATVAPIGS</sequence>
<evidence type="ECO:0000256" key="1">
    <source>
        <dbReference type="SAM" id="MobiDB-lite"/>
    </source>
</evidence>
<dbReference type="AlphaFoldDB" id="A0A382H8X4"/>
<feature type="non-terminal residue" evidence="2">
    <location>
        <position position="30"/>
    </location>
</feature>
<proteinExistence type="predicted"/>
<protein>
    <submittedName>
        <fullName evidence="2">Uncharacterized protein</fullName>
    </submittedName>
</protein>
<reference evidence="2" key="1">
    <citation type="submission" date="2018-05" db="EMBL/GenBank/DDBJ databases">
        <authorList>
            <person name="Lanie J.A."/>
            <person name="Ng W.-L."/>
            <person name="Kazmierczak K.M."/>
            <person name="Andrzejewski T.M."/>
            <person name="Davidsen T.M."/>
            <person name="Wayne K.J."/>
            <person name="Tettelin H."/>
            <person name="Glass J.I."/>
            <person name="Rusch D."/>
            <person name="Podicherti R."/>
            <person name="Tsui H.-C.T."/>
            <person name="Winkler M.E."/>
        </authorList>
    </citation>
    <scope>NUCLEOTIDE SEQUENCE</scope>
</reference>
<dbReference type="EMBL" id="UINC01059870">
    <property type="protein sequence ID" value="SVB83756.1"/>
    <property type="molecule type" value="Genomic_DNA"/>
</dbReference>
<accession>A0A382H8X4</accession>
<organism evidence="2">
    <name type="scientific">marine metagenome</name>
    <dbReference type="NCBI Taxonomy" id="408172"/>
    <lineage>
        <taxon>unclassified sequences</taxon>
        <taxon>metagenomes</taxon>
        <taxon>ecological metagenomes</taxon>
    </lineage>
</organism>